<evidence type="ECO:0000256" key="2">
    <source>
        <dbReference type="ARBA" id="ARBA00012438"/>
    </source>
</evidence>
<dbReference type="PANTHER" id="PTHR45569:SF1">
    <property type="entry name" value="SENSOR PROTEIN KDPD"/>
    <property type="match status" value="1"/>
</dbReference>
<dbReference type="Pfam" id="PF00512">
    <property type="entry name" value="HisKA"/>
    <property type="match status" value="1"/>
</dbReference>
<evidence type="ECO:0000313" key="5">
    <source>
        <dbReference type="EMBL" id="RUT31219.1"/>
    </source>
</evidence>
<feature type="compositionally biased region" description="Acidic residues" evidence="3">
    <location>
        <begin position="299"/>
        <end position="309"/>
    </location>
</feature>
<dbReference type="SMART" id="SM00388">
    <property type="entry name" value="HisKA"/>
    <property type="match status" value="1"/>
</dbReference>
<proteinExistence type="predicted"/>
<dbReference type="InterPro" id="IPR005467">
    <property type="entry name" value="His_kinase_dom"/>
</dbReference>
<dbReference type="Pfam" id="PF02518">
    <property type="entry name" value="HATPase_c"/>
    <property type="match status" value="1"/>
</dbReference>
<evidence type="ECO:0000313" key="6">
    <source>
        <dbReference type="Proteomes" id="UP000281547"/>
    </source>
</evidence>
<dbReference type="InterPro" id="IPR003661">
    <property type="entry name" value="HisK_dim/P_dom"/>
</dbReference>
<dbReference type="Gene3D" id="3.30.565.10">
    <property type="entry name" value="Histidine kinase-like ATPase, C-terminal domain"/>
    <property type="match status" value="1"/>
</dbReference>
<keyword evidence="6" id="KW-1185">Reference proteome</keyword>
<dbReference type="InterPro" id="IPR003594">
    <property type="entry name" value="HATPase_dom"/>
</dbReference>
<dbReference type="PANTHER" id="PTHR45569">
    <property type="entry name" value="SENSOR PROTEIN KDPD"/>
    <property type="match status" value="1"/>
</dbReference>
<feature type="compositionally biased region" description="Low complexity" evidence="3">
    <location>
        <begin position="286"/>
        <end position="298"/>
    </location>
</feature>
<name>A0A433XAW1_9HYPH</name>
<dbReference type="GO" id="GO:0000155">
    <property type="term" value="F:phosphorelay sensor kinase activity"/>
    <property type="evidence" value="ECO:0007669"/>
    <property type="project" value="InterPro"/>
</dbReference>
<evidence type="ECO:0000256" key="3">
    <source>
        <dbReference type="SAM" id="MobiDB-lite"/>
    </source>
</evidence>
<dbReference type="PROSITE" id="PS50109">
    <property type="entry name" value="HIS_KIN"/>
    <property type="match status" value="1"/>
</dbReference>
<feature type="region of interest" description="Disordered" evidence="3">
    <location>
        <begin position="368"/>
        <end position="392"/>
    </location>
</feature>
<dbReference type="SUPFAM" id="SSF55874">
    <property type="entry name" value="ATPase domain of HSP90 chaperone/DNA topoisomerase II/histidine kinase"/>
    <property type="match status" value="1"/>
</dbReference>
<dbReference type="EMBL" id="RZNJ01000003">
    <property type="protein sequence ID" value="RUT31219.1"/>
    <property type="molecule type" value="Genomic_DNA"/>
</dbReference>
<organism evidence="5 6">
    <name type="scientific">Arsenicitalea aurantiaca</name>
    <dbReference type="NCBI Taxonomy" id="1783274"/>
    <lineage>
        <taxon>Bacteria</taxon>
        <taxon>Pseudomonadati</taxon>
        <taxon>Pseudomonadota</taxon>
        <taxon>Alphaproteobacteria</taxon>
        <taxon>Hyphomicrobiales</taxon>
        <taxon>Devosiaceae</taxon>
        <taxon>Arsenicitalea</taxon>
    </lineage>
</organism>
<dbReference type="InterPro" id="IPR036097">
    <property type="entry name" value="HisK_dim/P_sf"/>
</dbReference>
<keyword evidence="5" id="KW-0808">Transferase</keyword>
<evidence type="ECO:0000259" key="4">
    <source>
        <dbReference type="PROSITE" id="PS50109"/>
    </source>
</evidence>
<reference evidence="5 6" key="1">
    <citation type="journal article" date="2016" name="Int. J. Syst. Evol. Microbiol.">
        <title>Arsenicitalea aurantiaca gen. nov., sp. nov., a new member of the family Hyphomicrobiaceae, isolated from high-arsenic sediment.</title>
        <authorList>
            <person name="Mu Y."/>
            <person name="Zhou L."/>
            <person name="Zeng X.C."/>
            <person name="Liu L."/>
            <person name="Pan Y."/>
            <person name="Chen X."/>
            <person name="Wang J."/>
            <person name="Li S."/>
            <person name="Li W.J."/>
            <person name="Wang Y."/>
        </authorList>
    </citation>
    <scope>NUCLEOTIDE SEQUENCE [LARGE SCALE GENOMIC DNA]</scope>
    <source>
        <strain evidence="5 6">42-50</strain>
    </source>
</reference>
<keyword evidence="5" id="KW-0418">Kinase</keyword>
<feature type="region of interest" description="Disordered" evidence="3">
    <location>
        <begin position="284"/>
        <end position="311"/>
    </location>
</feature>
<protein>
    <recommendedName>
        <fullName evidence="2">histidine kinase</fullName>
        <ecNumber evidence="2">2.7.13.3</ecNumber>
    </recommendedName>
</protein>
<sequence length="941" mass="100916">MTSPDFGPVESSETGLRLNHSDVCQRDQPGLVMDRPRAALYLVDLKHCVTHVPFWYRFRDPMAADWITSPSARRVLAHWADQRPAWLWSADGEALLWRNPAARLFNARIKKGEVRPVDNATPIRGQVARILRLGVPGRASLSRVQFLSGRRPLSATCTCTPLKLENGDAALLIVGVDPIAPDLAAPLEPSDSLAEALLPAGTRHVLVDAKGEILAGAQDLESFVHEAKDLPDGAHTEITRQGARHVLDRLRAGPAGESLLLVREIEAPADSAIAEARHEEGLDILSSSGEEPEPVSVPEEPEPEPDVSPDIDTLASLFDRLAEADDLYAPIADSDVEPTPDEPAAPDQQNEDDIAAIIAFAEDLEELHETGVSAPASDTPSEDATPPDAGETPLFRVVGRRFHPLAATPPAEMPADLERVSRYNFDELSRILNDRVAGEETEPPLLPPEALYAVAPPPPTPPSGEGALINLAGETFILNRLPLGIMVFRDQQVLFANRALIDMTGHESIEKLRQDGIEAIFPADGQPRDSAEAVTHLTRRDGTLLPVTARLQSISWQGKPALMLSAGMAERRQSHEAAVKTFAELAAQAQGEGFVATDRAGIVTHLADTARSALGDRIEDGVGGSISGLLAPEEGPALQAFLELPARFAETRRPYCVLKSVRPGVEITLFPEGQAGIVAGYFGFVRRKPGRPAPIAMRGEDEIEPSMLARVSRGIRRPLNTIIGFSDLIRSSTIGTGDADRSMEYARDIRVAGHEIAALVEELDDYARLKDGRYTVRPSDVDLTGLLESCVVRVRGQANAARVLVRSAISERLPHIRVDRASLGQAVLNLLASAIDQTPPGGSVIISAQFEDDGSIGVHVRDSGSAGVDLGERFVVFRDGIGRDGEALAPVRSSVGLALTRSLLAVNTCSLSVDPSAGVGTIFSLMIPPELVVMGAEAPQG</sequence>
<dbReference type="SUPFAM" id="SSF47384">
    <property type="entry name" value="Homodimeric domain of signal transducing histidine kinase"/>
    <property type="match status" value="1"/>
</dbReference>
<dbReference type="InterPro" id="IPR000014">
    <property type="entry name" value="PAS"/>
</dbReference>
<dbReference type="AlphaFoldDB" id="A0A433XAW1"/>
<feature type="domain" description="Histidine kinase" evidence="4">
    <location>
        <begin position="710"/>
        <end position="931"/>
    </location>
</feature>
<dbReference type="Gene3D" id="1.10.287.130">
    <property type="match status" value="1"/>
</dbReference>
<dbReference type="GO" id="GO:0005886">
    <property type="term" value="C:plasma membrane"/>
    <property type="evidence" value="ECO:0007669"/>
    <property type="project" value="TreeGrafter"/>
</dbReference>
<dbReference type="SMART" id="SM00091">
    <property type="entry name" value="PAS"/>
    <property type="match status" value="2"/>
</dbReference>
<comment type="catalytic activity">
    <reaction evidence="1">
        <text>ATP + protein L-histidine = ADP + protein N-phospho-L-histidine.</text>
        <dbReference type="EC" id="2.7.13.3"/>
    </reaction>
</comment>
<feature type="region of interest" description="Disordered" evidence="3">
    <location>
        <begin position="1"/>
        <end position="20"/>
    </location>
</feature>
<comment type="caution">
    <text evidence="5">The sequence shown here is derived from an EMBL/GenBank/DDBJ whole genome shotgun (WGS) entry which is preliminary data.</text>
</comment>
<dbReference type="EC" id="2.7.13.3" evidence="2"/>
<dbReference type="Proteomes" id="UP000281547">
    <property type="component" value="Unassembled WGS sequence"/>
</dbReference>
<dbReference type="CDD" id="cd00082">
    <property type="entry name" value="HisKA"/>
    <property type="match status" value="1"/>
</dbReference>
<accession>A0A433XAW1</accession>
<dbReference type="InterPro" id="IPR036890">
    <property type="entry name" value="HATPase_C_sf"/>
</dbReference>
<evidence type="ECO:0000256" key="1">
    <source>
        <dbReference type="ARBA" id="ARBA00000085"/>
    </source>
</evidence>
<gene>
    <name evidence="5" type="ORF">EMQ25_10175</name>
</gene>
<dbReference type="InterPro" id="IPR052023">
    <property type="entry name" value="Histidine_kinase_KdpD"/>
</dbReference>